<dbReference type="Gene3D" id="3.40.50.1820">
    <property type="entry name" value="alpha/beta hydrolase"/>
    <property type="match status" value="1"/>
</dbReference>
<dbReference type="Gene3D" id="3.20.20.190">
    <property type="entry name" value="Phosphatidylinositol (PI) phosphodiesterase"/>
    <property type="match status" value="1"/>
</dbReference>
<dbReference type="GO" id="GO:0008889">
    <property type="term" value="F:glycerophosphodiester phosphodiesterase activity"/>
    <property type="evidence" value="ECO:0007669"/>
    <property type="project" value="TreeGrafter"/>
</dbReference>
<dbReference type="PANTHER" id="PTHR46320:SF1">
    <property type="entry name" value="GLYCEROPHOSPHODIESTER PHOSPHODIESTERASE 1"/>
    <property type="match status" value="1"/>
</dbReference>
<dbReference type="GO" id="GO:0005886">
    <property type="term" value="C:plasma membrane"/>
    <property type="evidence" value="ECO:0007669"/>
    <property type="project" value="TreeGrafter"/>
</dbReference>
<keyword evidence="4" id="KW-1185">Reference proteome</keyword>
<dbReference type="SUPFAM" id="SSF53474">
    <property type="entry name" value="alpha/beta-Hydrolases"/>
    <property type="match status" value="1"/>
</dbReference>
<protein>
    <submittedName>
        <fullName evidence="3">Glycerophosphoryl diester phosphodiesterase</fullName>
    </submittedName>
</protein>
<dbReference type="InterPro" id="IPR029058">
    <property type="entry name" value="AB_hydrolase_fold"/>
</dbReference>
<dbReference type="InterPro" id="IPR030395">
    <property type="entry name" value="GP_PDE_dom"/>
</dbReference>
<dbReference type="PROSITE" id="PS51704">
    <property type="entry name" value="GP_PDE"/>
    <property type="match status" value="1"/>
</dbReference>
<keyword evidence="1" id="KW-0732">Signal</keyword>
<name>A0A561P6W0_9BACT</name>
<dbReference type="Pfam" id="PF20434">
    <property type="entry name" value="BD-FAE"/>
    <property type="match status" value="1"/>
</dbReference>
<dbReference type="PANTHER" id="PTHR46320">
    <property type="entry name" value="GLYCEROPHOSPHODIESTER PHOSPHODIESTERASE 1"/>
    <property type="match status" value="1"/>
</dbReference>
<feature type="domain" description="GP-PDE" evidence="2">
    <location>
        <begin position="33"/>
        <end position="262"/>
    </location>
</feature>
<evidence type="ECO:0000259" key="2">
    <source>
        <dbReference type="PROSITE" id="PS51704"/>
    </source>
</evidence>
<gene>
    <name evidence="3" type="ORF">FHW36_11142</name>
</gene>
<dbReference type="RefSeq" id="WP_186452619.1">
    <property type="nucleotide sequence ID" value="NZ_VIWO01000011.1"/>
</dbReference>
<dbReference type="InterPro" id="IPR049492">
    <property type="entry name" value="BD-FAE-like_dom"/>
</dbReference>
<dbReference type="CDD" id="cd08566">
    <property type="entry name" value="GDPD_AtGDE_like"/>
    <property type="match status" value="1"/>
</dbReference>
<dbReference type="GO" id="GO:0006644">
    <property type="term" value="P:phospholipid metabolic process"/>
    <property type="evidence" value="ECO:0007669"/>
    <property type="project" value="TreeGrafter"/>
</dbReference>
<feature type="signal peptide" evidence="1">
    <location>
        <begin position="1"/>
        <end position="19"/>
    </location>
</feature>
<dbReference type="Pfam" id="PF03009">
    <property type="entry name" value="GDPD"/>
    <property type="match status" value="1"/>
</dbReference>
<evidence type="ECO:0000313" key="3">
    <source>
        <dbReference type="EMBL" id="TWF33852.1"/>
    </source>
</evidence>
<proteinExistence type="predicted"/>
<comment type="caution">
    <text evidence="3">The sequence shown here is derived from an EMBL/GenBank/DDBJ whole genome shotgun (WGS) entry which is preliminary data.</text>
</comment>
<dbReference type="Proteomes" id="UP000320811">
    <property type="component" value="Unassembled WGS sequence"/>
</dbReference>
<feature type="chain" id="PRO_5022181026" evidence="1">
    <location>
        <begin position="20"/>
        <end position="540"/>
    </location>
</feature>
<sequence length="540" mass="59768">MKKLLLFAGTLLTHYTLLAQQATPVLPATPHKFVVVAHRGYHIHIPENTVAAIEATAQCGADYAELDLRTTKDGKLVLMHDATVNRTSGGEGKVADLTLAQLRQLSLKGNDGKTYRIPTFAEALQAAKGKVNIYLDFKEADVAETWKQIQAAGMEKQVVVYLNKKEQYRPWRSIAPQVPLMTSLPDEMNTPAQLEAFLNMVTVSVLDNLTDSTMLAVARRHNVAVWLDAQTPTEGPGDWNAVLRKGVQGMQSDHPDTLVSYLRKNNLRDGLANANAYTPAASRYITLRDVPYGDAGEDNMLDAYLPEDRQPQTKMIVYLHGGGWTGGDKKELPAQLISELAGKLHYGVISMNYRLIRDGKNVYPAQLDDIRKALAFISSKAKKYQFDGTQFALIGGSAGAYLALQYAYAYDSLRQVKTVVDLWGPTDFTDKKVRQENKDADEKVVRLLGVADPAAQLAYDASPYHRLSAANGVPTLLFHGDEDPLVHVSQSEKLYAKLASLHIPTRFERYPHEKHGVGAAATMDVFTKLIGWLQQYYPSN</sequence>
<organism evidence="3 4">
    <name type="scientific">Chitinophaga polysaccharea</name>
    <dbReference type="NCBI Taxonomy" id="1293035"/>
    <lineage>
        <taxon>Bacteria</taxon>
        <taxon>Pseudomonadati</taxon>
        <taxon>Bacteroidota</taxon>
        <taxon>Chitinophagia</taxon>
        <taxon>Chitinophagales</taxon>
        <taxon>Chitinophagaceae</taxon>
        <taxon>Chitinophaga</taxon>
    </lineage>
</organism>
<dbReference type="GO" id="GO:0070291">
    <property type="term" value="P:N-acylethanolamine metabolic process"/>
    <property type="evidence" value="ECO:0007669"/>
    <property type="project" value="TreeGrafter"/>
</dbReference>
<evidence type="ECO:0000256" key="1">
    <source>
        <dbReference type="SAM" id="SignalP"/>
    </source>
</evidence>
<dbReference type="GO" id="GO:0006580">
    <property type="term" value="P:ethanolamine metabolic process"/>
    <property type="evidence" value="ECO:0007669"/>
    <property type="project" value="TreeGrafter"/>
</dbReference>
<evidence type="ECO:0000313" key="4">
    <source>
        <dbReference type="Proteomes" id="UP000320811"/>
    </source>
</evidence>
<dbReference type="AlphaFoldDB" id="A0A561P6W0"/>
<accession>A0A561P6W0</accession>
<dbReference type="SUPFAM" id="SSF51695">
    <property type="entry name" value="PLC-like phosphodiesterases"/>
    <property type="match status" value="1"/>
</dbReference>
<dbReference type="InterPro" id="IPR017946">
    <property type="entry name" value="PLC-like_Pdiesterase_TIM-brl"/>
</dbReference>
<reference evidence="3 4" key="1">
    <citation type="submission" date="2019-06" db="EMBL/GenBank/DDBJ databases">
        <title>Sorghum-associated microbial communities from plants grown in Nebraska, USA.</title>
        <authorList>
            <person name="Schachtman D."/>
        </authorList>
    </citation>
    <scope>NUCLEOTIDE SEQUENCE [LARGE SCALE GENOMIC DNA]</scope>
    <source>
        <strain evidence="3 4">1209</strain>
    </source>
</reference>
<dbReference type="EMBL" id="VIWO01000011">
    <property type="protein sequence ID" value="TWF33852.1"/>
    <property type="molecule type" value="Genomic_DNA"/>
</dbReference>